<protein>
    <submittedName>
        <fullName evidence="1">Uncharacterized protein</fullName>
    </submittedName>
</protein>
<name>A0A0E0RH83_ORYRU</name>
<reference evidence="2" key="1">
    <citation type="submission" date="2013-06" db="EMBL/GenBank/DDBJ databases">
        <authorList>
            <person name="Zhao Q."/>
        </authorList>
    </citation>
    <scope>NUCLEOTIDE SEQUENCE</scope>
    <source>
        <strain evidence="2">cv. W1943</strain>
    </source>
</reference>
<keyword evidence="2" id="KW-1185">Reference proteome</keyword>
<evidence type="ECO:0000313" key="2">
    <source>
        <dbReference type="Proteomes" id="UP000008022"/>
    </source>
</evidence>
<dbReference type="EnsemblPlants" id="ORUFI12G12980.1">
    <property type="protein sequence ID" value="ORUFI12G12980.1"/>
    <property type="gene ID" value="ORUFI12G12980"/>
</dbReference>
<sequence>MPSSGFASSNLLCVPVGAHARQGWACCGWCACSARASKARMRADGEPEYLVDYWMQETVREIDEAKAARKPPPMQTISPLSFPFIPAR</sequence>
<dbReference type="Gramene" id="ORUFI12G12980.1">
    <property type="protein sequence ID" value="ORUFI12G12980.1"/>
    <property type="gene ID" value="ORUFI12G12980"/>
</dbReference>
<proteinExistence type="predicted"/>
<reference evidence="1" key="2">
    <citation type="submission" date="2015-06" db="UniProtKB">
        <authorList>
            <consortium name="EnsemblPlants"/>
        </authorList>
    </citation>
    <scope>IDENTIFICATION</scope>
</reference>
<accession>A0A0E0RH83</accession>
<organism evidence="1 2">
    <name type="scientific">Oryza rufipogon</name>
    <name type="common">Brownbeard rice</name>
    <name type="synonym">Asian wild rice</name>
    <dbReference type="NCBI Taxonomy" id="4529"/>
    <lineage>
        <taxon>Eukaryota</taxon>
        <taxon>Viridiplantae</taxon>
        <taxon>Streptophyta</taxon>
        <taxon>Embryophyta</taxon>
        <taxon>Tracheophyta</taxon>
        <taxon>Spermatophyta</taxon>
        <taxon>Magnoliopsida</taxon>
        <taxon>Liliopsida</taxon>
        <taxon>Poales</taxon>
        <taxon>Poaceae</taxon>
        <taxon>BOP clade</taxon>
        <taxon>Oryzoideae</taxon>
        <taxon>Oryzeae</taxon>
        <taxon>Oryzinae</taxon>
        <taxon>Oryza</taxon>
    </lineage>
</organism>
<dbReference type="Proteomes" id="UP000008022">
    <property type="component" value="Unassembled WGS sequence"/>
</dbReference>
<evidence type="ECO:0000313" key="1">
    <source>
        <dbReference type="EnsemblPlants" id="ORUFI12G12980.1"/>
    </source>
</evidence>
<dbReference type="AlphaFoldDB" id="A0A0E0RH83"/>
<dbReference type="STRING" id="4529.A0A0E0RH83"/>
<dbReference type="HOGENOM" id="CLU_190244_0_0_1"/>